<dbReference type="CDD" id="cd01144">
    <property type="entry name" value="BtuF"/>
    <property type="match status" value="1"/>
</dbReference>
<dbReference type="Proteomes" id="UP000190834">
    <property type="component" value="Unassembled WGS sequence"/>
</dbReference>
<evidence type="ECO:0000313" key="7">
    <source>
        <dbReference type="EMBL" id="SJZ73521.1"/>
    </source>
</evidence>
<comment type="caution">
    <text evidence="5">Lacks conserved residue(s) required for the propagation of feature annotation.</text>
</comment>
<dbReference type="HAMAP" id="MF_01000">
    <property type="entry name" value="BtuF"/>
    <property type="match status" value="1"/>
</dbReference>
<feature type="site" description="Important for BtuC binding" evidence="5">
    <location>
        <position position="72"/>
    </location>
</feature>
<sequence precursor="true">MKRILLLSLLLLNPSAITSAAERIISLSPHATELAFAAGLGDKLIAVSEFSDYPEQAKTRPTVANFQGINIERIMSLQPDLVIAWPEGNAIRELEKLKSLSIPLFYSQPKQLLDIADEIEQLSHYAENPSIGLKAAKDFREQLTQLKQRYAHLAPTRYFYQLSEKPIITLAQNSWPSEIFQFCGGENVFQHSPSAYPQVSIEQVLLAQPEVIFTAEYAIGHDSMWSQWSEQLIAVKRSHLWDLNSDWLNRPTPRTLMAIEQVCGYFEQQQTP</sequence>
<keyword evidence="8" id="KW-1185">Reference proteome</keyword>
<comment type="function">
    <text evidence="5">Part of the ABC transporter complex BtuCDF involved in vitamin B12 import. Binds vitamin B12 and delivers it to the periplasmic surface of BtuC.</text>
</comment>
<comment type="subunit">
    <text evidence="5">The complex is composed of two ATP-binding proteins (BtuD), two transmembrane proteins (BtuC) and a solute-binding protein (BtuF).</text>
</comment>
<name>A0A1T4N313_VIBCI</name>
<evidence type="ECO:0000256" key="2">
    <source>
        <dbReference type="ARBA" id="ARBA00022729"/>
    </source>
</evidence>
<protein>
    <recommendedName>
        <fullName evidence="5">Vitamin B12-binding protein</fullName>
    </recommendedName>
</protein>
<evidence type="ECO:0000256" key="4">
    <source>
        <dbReference type="ARBA" id="ARBA00023157"/>
    </source>
</evidence>
<dbReference type="NCBIfam" id="NF002894">
    <property type="entry name" value="PRK03379.1"/>
    <property type="match status" value="1"/>
</dbReference>
<comment type="subcellular location">
    <subcellularLocation>
        <location evidence="5">Periplasm</location>
    </subcellularLocation>
</comment>
<dbReference type="STRING" id="1123491.SAMN02745782_01191"/>
<dbReference type="NCBIfam" id="NF038402">
    <property type="entry name" value="TroA_like"/>
    <property type="match status" value="1"/>
</dbReference>
<dbReference type="GeneID" id="70584330"/>
<dbReference type="PANTHER" id="PTHR30535:SF34">
    <property type="entry name" value="MOLYBDATE-BINDING PROTEIN MOLA"/>
    <property type="match status" value="1"/>
</dbReference>
<dbReference type="SUPFAM" id="SSF53807">
    <property type="entry name" value="Helical backbone' metal receptor"/>
    <property type="match status" value="1"/>
</dbReference>
<keyword evidence="1 5" id="KW-0813">Transport</keyword>
<dbReference type="RefSeq" id="WP_078925603.1">
    <property type="nucleotide sequence ID" value="NZ_FUXB01000005.1"/>
</dbReference>
<dbReference type="AlphaFoldDB" id="A0A1T4N313"/>
<keyword evidence="3 5" id="KW-0574">Periplasm</keyword>
<accession>A0A1T4N313</accession>
<feature type="chain" id="PRO_5013415713" description="Vitamin B12-binding protein" evidence="5">
    <location>
        <begin position="21"/>
        <end position="272"/>
    </location>
</feature>
<evidence type="ECO:0000256" key="1">
    <source>
        <dbReference type="ARBA" id="ARBA00022448"/>
    </source>
</evidence>
<dbReference type="PROSITE" id="PS50983">
    <property type="entry name" value="FE_B12_PBP"/>
    <property type="match status" value="1"/>
</dbReference>
<evidence type="ECO:0000256" key="3">
    <source>
        <dbReference type="ARBA" id="ARBA00022764"/>
    </source>
</evidence>
<feature type="signal peptide" evidence="5">
    <location>
        <begin position="1"/>
        <end position="20"/>
    </location>
</feature>
<dbReference type="GO" id="GO:0015889">
    <property type="term" value="P:cobalamin transport"/>
    <property type="evidence" value="ECO:0007669"/>
    <property type="project" value="UniProtKB-UniRule"/>
</dbReference>
<dbReference type="InterPro" id="IPR023544">
    <property type="entry name" value="ABC_transptr_vit_B12-bd"/>
</dbReference>
<dbReference type="GO" id="GO:0042597">
    <property type="term" value="C:periplasmic space"/>
    <property type="evidence" value="ECO:0007669"/>
    <property type="project" value="UniProtKB-SubCell"/>
</dbReference>
<feature type="site" description="Important for BtuC binding" evidence="5">
    <location>
        <position position="202"/>
    </location>
</feature>
<dbReference type="InterPro" id="IPR002491">
    <property type="entry name" value="ABC_transptr_periplasmic_BD"/>
</dbReference>
<keyword evidence="4" id="KW-1015">Disulfide bond</keyword>
<dbReference type="InterPro" id="IPR054828">
    <property type="entry name" value="Vit_B12_bind_prot"/>
</dbReference>
<evidence type="ECO:0000259" key="6">
    <source>
        <dbReference type="PROSITE" id="PS50983"/>
    </source>
</evidence>
<dbReference type="Pfam" id="PF01497">
    <property type="entry name" value="Peripla_BP_2"/>
    <property type="match status" value="1"/>
</dbReference>
<dbReference type="GO" id="GO:0031419">
    <property type="term" value="F:cobalamin binding"/>
    <property type="evidence" value="ECO:0007669"/>
    <property type="project" value="InterPro"/>
</dbReference>
<evidence type="ECO:0000313" key="8">
    <source>
        <dbReference type="Proteomes" id="UP000190834"/>
    </source>
</evidence>
<feature type="domain" description="Fe/B12 periplasmic-binding" evidence="6">
    <location>
        <begin position="23"/>
        <end position="270"/>
    </location>
</feature>
<dbReference type="InterPro" id="IPR050902">
    <property type="entry name" value="ABC_Transporter_SBP"/>
</dbReference>
<comment type="similarity">
    <text evidence="5">Belongs to the BtuF family.</text>
</comment>
<keyword evidence="2 5" id="KW-0732">Signal</keyword>
<dbReference type="GO" id="GO:0071281">
    <property type="term" value="P:cellular response to iron ion"/>
    <property type="evidence" value="ECO:0007669"/>
    <property type="project" value="TreeGrafter"/>
</dbReference>
<proteinExistence type="inferred from homology"/>
<reference evidence="8" key="1">
    <citation type="submission" date="2017-02" db="EMBL/GenBank/DDBJ databases">
        <authorList>
            <person name="Varghese N."/>
            <person name="Submissions S."/>
        </authorList>
    </citation>
    <scope>NUCLEOTIDE SEQUENCE [LARGE SCALE GENOMIC DNA]</scope>
    <source>
        <strain evidence="8">DSM 19608</strain>
    </source>
</reference>
<gene>
    <name evidence="5" type="primary">btuF</name>
    <name evidence="7" type="ORF">SAMN02745782_01191</name>
</gene>
<evidence type="ECO:0000256" key="5">
    <source>
        <dbReference type="HAMAP-Rule" id="MF_01000"/>
    </source>
</evidence>
<organism evidence="7 8">
    <name type="scientific">Vibrio cincinnatiensis DSM 19608</name>
    <dbReference type="NCBI Taxonomy" id="1123491"/>
    <lineage>
        <taxon>Bacteria</taxon>
        <taxon>Pseudomonadati</taxon>
        <taxon>Pseudomonadota</taxon>
        <taxon>Gammaproteobacteria</taxon>
        <taxon>Vibrionales</taxon>
        <taxon>Vibrionaceae</taxon>
        <taxon>Vibrio</taxon>
    </lineage>
</organism>
<dbReference type="EMBL" id="FUXB01000005">
    <property type="protein sequence ID" value="SJZ73521.1"/>
    <property type="molecule type" value="Genomic_DNA"/>
</dbReference>
<dbReference type="PANTHER" id="PTHR30535">
    <property type="entry name" value="VITAMIN B12-BINDING PROTEIN"/>
    <property type="match status" value="1"/>
</dbReference>
<dbReference type="Gene3D" id="3.40.50.1980">
    <property type="entry name" value="Nitrogenase molybdenum iron protein domain"/>
    <property type="match status" value="2"/>
</dbReference>